<dbReference type="EMBL" id="ML179039">
    <property type="protein sequence ID" value="THV07061.1"/>
    <property type="molecule type" value="Genomic_DNA"/>
</dbReference>
<evidence type="ECO:0000313" key="4">
    <source>
        <dbReference type="EMBL" id="THV07061.1"/>
    </source>
</evidence>
<evidence type="ECO:0000313" key="5">
    <source>
        <dbReference type="Proteomes" id="UP000297245"/>
    </source>
</evidence>
<feature type="region of interest" description="Disordered" evidence="1">
    <location>
        <begin position="1"/>
        <end position="26"/>
    </location>
</feature>
<dbReference type="OrthoDB" id="2756178at2759"/>
<feature type="domain" description="DUF6535" evidence="3">
    <location>
        <begin position="29"/>
        <end position="207"/>
    </location>
</feature>
<feature type="transmembrane region" description="Helical" evidence="2">
    <location>
        <begin position="212"/>
        <end position="239"/>
    </location>
</feature>
<dbReference type="Pfam" id="PF20153">
    <property type="entry name" value="DUF6535"/>
    <property type="match status" value="1"/>
</dbReference>
<evidence type="ECO:0000256" key="1">
    <source>
        <dbReference type="SAM" id="MobiDB-lite"/>
    </source>
</evidence>
<keyword evidence="2" id="KW-0472">Membrane</keyword>
<keyword evidence="5" id="KW-1185">Reference proteome</keyword>
<feature type="compositionally biased region" description="Basic and acidic residues" evidence="1">
    <location>
        <begin position="1"/>
        <end position="17"/>
    </location>
</feature>
<name>A0A4S8MVL7_DENBC</name>
<feature type="transmembrane region" description="Helical" evidence="2">
    <location>
        <begin position="53"/>
        <end position="70"/>
    </location>
</feature>
<protein>
    <recommendedName>
        <fullName evidence="3">DUF6535 domain-containing protein</fullName>
    </recommendedName>
</protein>
<evidence type="ECO:0000259" key="3">
    <source>
        <dbReference type="Pfam" id="PF20153"/>
    </source>
</evidence>
<proteinExistence type="predicted"/>
<evidence type="ECO:0000256" key="2">
    <source>
        <dbReference type="SAM" id="Phobius"/>
    </source>
</evidence>
<sequence>MEQDRDDNQEVPTKDEPYFYAPPRVGDPWEECKKRMDGRDEELARSWRDDIDALLFFAGLFSAVVTAFTIESYQWLQDDPQDLAVQLLERISQQLGSFNTSSSMDPLTTNTGSSSPSSSSVRVNIFWFLSLTLSLSTALMGLLCKQWIREYRRYSPSSSSQEKIQLSQFRYESFQDWGVTALLALLPILLQTSLLLFFAGIIDLLWSLHHVVAALTTAVIALNVFILVTTTVLPSYFLVTWESSERMFRDKITLCPYKSPQAWLFHRLVLVLPLPSFWNEITSNALDWASAEYLALNNHYSRRFGKRTYLVQAAKWIVTMFSSSLEMFSTTFHCLQDLSVEECMFVLSDTIPSRHQMYYKLYYWMDHHLVVQKFRAECLLRHLNQCLIEQKRQSSFGLEKVESLAVIQTFEPDARLDLSSQLISVIQGLLNNDLMVQEDIPHVLNICRTLWDSPSEEVCSASIGILPDFESWISRIGDEHMLSDVVITAIKILPRLLGTSNSLHLMTAKRKQNSESRLPDAFIRSKEGPDFLRFLDRLLKTKVVGRVNVEGRLIITRWKSTLGDIVRSTDLPLNFFGMPEEEEEFITGMVLSADTPEDG</sequence>
<feature type="transmembrane region" description="Helical" evidence="2">
    <location>
        <begin position="177"/>
        <end position="206"/>
    </location>
</feature>
<keyword evidence="2" id="KW-0812">Transmembrane</keyword>
<dbReference type="InterPro" id="IPR045338">
    <property type="entry name" value="DUF6535"/>
</dbReference>
<dbReference type="Proteomes" id="UP000297245">
    <property type="component" value="Unassembled WGS sequence"/>
</dbReference>
<feature type="transmembrane region" description="Helical" evidence="2">
    <location>
        <begin position="125"/>
        <end position="144"/>
    </location>
</feature>
<organism evidence="4 5">
    <name type="scientific">Dendrothele bispora (strain CBS 962.96)</name>
    <dbReference type="NCBI Taxonomy" id="1314807"/>
    <lineage>
        <taxon>Eukaryota</taxon>
        <taxon>Fungi</taxon>
        <taxon>Dikarya</taxon>
        <taxon>Basidiomycota</taxon>
        <taxon>Agaricomycotina</taxon>
        <taxon>Agaricomycetes</taxon>
        <taxon>Agaricomycetidae</taxon>
        <taxon>Agaricales</taxon>
        <taxon>Agaricales incertae sedis</taxon>
        <taxon>Dendrothele</taxon>
    </lineage>
</organism>
<accession>A0A4S8MVL7</accession>
<gene>
    <name evidence="4" type="ORF">K435DRAFT_772776</name>
</gene>
<dbReference type="AlphaFoldDB" id="A0A4S8MVL7"/>
<keyword evidence="2" id="KW-1133">Transmembrane helix</keyword>
<reference evidence="4 5" key="1">
    <citation type="journal article" date="2019" name="Nat. Ecol. Evol.">
        <title>Megaphylogeny resolves global patterns of mushroom evolution.</title>
        <authorList>
            <person name="Varga T."/>
            <person name="Krizsan K."/>
            <person name="Foldi C."/>
            <person name="Dima B."/>
            <person name="Sanchez-Garcia M."/>
            <person name="Sanchez-Ramirez S."/>
            <person name="Szollosi G.J."/>
            <person name="Szarkandi J.G."/>
            <person name="Papp V."/>
            <person name="Albert L."/>
            <person name="Andreopoulos W."/>
            <person name="Angelini C."/>
            <person name="Antonin V."/>
            <person name="Barry K.W."/>
            <person name="Bougher N.L."/>
            <person name="Buchanan P."/>
            <person name="Buyck B."/>
            <person name="Bense V."/>
            <person name="Catcheside P."/>
            <person name="Chovatia M."/>
            <person name="Cooper J."/>
            <person name="Damon W."/>
            <person name="Desjardin D."/>
            <person name="Finy P."/>
            <person name="Geml J."/>
            <person name="Haridas S."/>
            <person name="Hughes K."/>
            <person name="Justo A."/>
            <person name="Karasinski D."/>
            <person name="Kautmanova I."/>
            <person name="Kiss B."/>
            <person name="Kocsube S."/>
            <person name="Kotiranta H."/>
            <person name="LaButti K.M."/>
            <person name="Lechner B.E."/>
            <person name="Liimatainen K."/>
            <person name="Lipzen A."/>
            <person name="Lukacs Z."/>
            <person name="Mihaltcheva S."/>
            <person name="Morgado L.N."/>
            <person name="Niskanen T."/>
            <person name="Noordeloos M.E."/>
            <person name="Ohm R.A."/>
            <person name="Ortiz-Santana B."/>
            <person name="Ovrebo C."/>
            <person name="Racz N."/>
            <person name="Riley R."/>
            <person name="Savchenko A."/>
            <person name="Shiryaev A."/>
            <person name="Soop K."/>
            <person name="Spirin V."/>
            <person name="Szebenyi C."/>
            <person name="Tomsovsky M."/>
            <person name="Tulloss R.E."/>
            <person name="Uehling J."/>
            <person name="Grigoriev I.V."/>
            <person name="Vagvolgyi C."/>
            <person name="Papp T."/>
            <person name="Martin F.M."/>
            <person name="Miettinen O."/>
            <person name="Hibbett D.S."/>
            <person name="Nagy L.G."/>
        </authorList>
    </citation>
    <scope>NUCLEOTIDE SEQUENCE [LARGE SCALE GENOMIC DNA]</scope>
    <source>
        <strain evidence="4 5">CBS 962.96</strain>
    </source>
</reference>